<dbReference type="AlphaFoldDB" id="A0A0F5FYL8"/>
<name>A0A0F5FYL8_9HYPH</name>
<evidence type="ECO:0000259" key="1">
    <source>
        <dbReference type="Pfam" id="PF13480"/>
    </source>
</evidence>
<sequence>MTGETALLSSLPARKADAGEATAGAGVAGAAFTVTATQRIEDVEAVWRALEAEGVESPGQNYDFIRLWVRERGIPQHNQLYLVGSLGGVPLALIALQRRQRFGISVMTWFPGAHVGCLAPLVDREGVAALGPEGRRALWSAMMGQVSGADAVYLRAVPQESDGFSGLFDELGSAVAVDTLYRGRFASWEECDRLQRSRTRRKHDRQQSERLAALGSVDFDEMRNGEDIGEAIATMFRHRSARFKQMGIRDTFALGNIAAFYRAALAPDSGVDVRLHVLRLDGEIVATRYNIVHGDRMFCLISSMSDDPDIQAGSPGKQCLLRVMQSVFDAGMRVFDMGAGLTDEKRHWCNEQIVLRQHYVALTWRGRIAAAAHQRFQAARARMKADRRFLTLRRTLGKVLNRKSWQG</sequence>
<dbReference type="EMBL" id="JZEX01000020">
    <property type="protein sequence ID" value="KKB13645.1"/>
    <property type="molecule type" value="Genomic_DNA"/>
</dbReference>
<reference evidence="2 3" key="1">
    <citation type="submission" date="2015-03" db="EMBL/GenBank/DDBJ databases">
        <authorList>
            <person name="Hassan Y.I."/>
            <person name="Lepp D."/>
            <person name="Li X.-Z."/>
            <person name="Zhou T."/>
        </authorList>
    </citation>
    <scope>NUCLEOTIDE SEQUENCE [LARGE SCALE GENOMIC DNA]</scope>
    <source>
        <strain evidence="2 3">BD-c194</strain>
    </source>
</reference>
<dbReference type="STRING" id="443610.VE25_00725"/>
<evidence type="ECO:0000313" key="2">
    <source>
        <dbReference type="EMBL" id="KKB13645.1"/>
    </source>
</evidence>
<dbReference type="InterPro" id="IPR016181">
    <property type="entry name" value="Acyl_CoA_acyltransferase"/>
</dbReference>
<evidence type="ECO:0000313" key="3">
    <source>
        <dbReference type="Proteomes" id="UP000033632"/>
    </source>
</evidence>
<dbReference type="PATRIC" id="fig|443610.3.peg.2600"/>
<dbReference type="Gene3D" id="3.40.630.30">
    <property type="match status" value="1"/>
</dbReference>
<comment type="caution">
    <text evidence="2">The sequence shown here is derived from an EMBL/GenBank/DDBJ whole genome shotgun (WGS) entry which is preliminary data.</text>
</comment>
<dbReference type="Pfam" id="PF13480">
    <property type="entry name" value="Acetyltransf_6"/>
    <property type="match status" value="1"/>
</dbReference>
<dbReference type="Proteomes" id="UP000033632">
    <property type="component" value="Unassembled WGS sequence"/>
</dbReference>
<gene>
    <name evidence="2" type="ORF">VE25_00725</name>
</gene>
<protein>
    <recommendedName>
        <fullName evidence="1">BioF2-like acetyltransferase domain-containing protein</fullName>
    </recommendedName>
</protein>
<dbReference type="RefSeq" id="WP_046106661.1">
    <property type="nucleotide sequence ID" value="NZ_JZEX01000020.1"/>
</dbReference>
<dbReference type="InterPro" id="IPR038740">
    <property type="entry name" value="BioF2-like_GNAT_dom"/>
</dbReference>
<accession>A0A0F5FYL8</accession>
<keyword evidence="3" id="KW-1185">Reference proteome</keyword>
<feature type="domain" description="BioF2-like acetyltransferase" evidence="1">
    <location>
        <begin position="199"/>
        <end position="346"/>
    </location>
</feature>
<organism evidence="2 3">
    <name type="scientific">Devosia geojensis</name>
    <dbReference type="NCBI Taxonomy" id="443610"/>
    <lineage>
        <taxon>Bacteria</taxon>
        <taxon>Pseudomonadati</taxon>
        <taxon>Pseudomonadota</taxon>
        <taxon>Alphaproteobacteria</taxon>
        <taxon>Hyphomicrobiales</taxon>
        <taxon>Devosiaceae</taxon>
        <taxon>Devosia</taxon>
    </lineage>
</organism>
<dbReference type="SUPFAM" id="SSF55729">
    <property type="entry name" value="Acyl-CoA N-acyltransferases (Nat)"/>
    <property type="match status" value="1"/>
</dbReference>
<proteinExistence type="predicted"/>
<dbReference type="OrthoDB" id="8193702at2"/>